<proteinExistence type="predicted"/>
<evidence type="ECO:0000313" key="2">
    <source>
        <dbReference type="Proteomes" id="UP000243579"/>
    </source>
</evidence>
<keyword evidence="2" id="KW-1185">Reference proteome</keyword>
<dbReference type="InterPro" id="IPR029058">
    <property type="entry name" value="AB_hydrolase_fold"/>
</dbReference>
<organism evidence="1 2">
    <name type="scientific">Achlya hypogyna</name>
    <name type="common">Oomycete</name>
    <name type="synonym">Protoachlya hypogyna</name>
    <dbReference type="NCBI Taxonomy" id="1202772"/>
    <lineage>
        <taxon>Eukaryota</taxon>
        <taxon>Sar</taxon>
        <taxon>Stramenopiles</taxon>
        <taxon>Oomycota</taxon>
        <taxon>Saprolegniomycetes</taxon>
        <taxon>Saprolegniales</taxon>
        <taxon>Achlyaceae</taxon>
        <taxon>Achlya</taxon>
    </lineage>
</organism>
<dbReference type="EMBL" id="JNBR01000146">
    <property type="protein sequence ID" value="OQR96370.1"/>
    <property type="molecule type" value="Genomic_DNA"/>
</dbReference>
<comment type="caution">
    <text evidence="1">The sequence shown here is derived from an EMBL/GenBank/DDBJ whole genome shotgun (WGS) entry which is preliminary data.</text>
</comment>
<accession>A0A1V9ZEW8</accession>
<dbReference type="PANTHER" id="PTHR48098">
    <property type="entry name" value="ENTEROCHELIN ESTERASE-RELATED"/>
    <property type="match status" value="1"/>
</dbReference>
<dbReference type="Proteomes" id="UP000243579">
    <property type="component" value="Unassembled WGS sequence"/>
</dbReference>
<dbReference type="OrthoDB" id="184793at2759"/>
<protein>
    <submittedName>
        <fullName evidence="1">Uncharacterized protein</fullName>
    </submittedName>
</protein>
<reference evidence="1 2" key="1">
    <citation type="journal article" date="2014" name="Genome Biol. Evol.">
        <title>The secreted proteins of Achlya hypogyna and Thraustotheca clavata identify the ancestral oomycete secretome and reveal gene acquisitions by horizontal gene transfer.</title>
        <authorList>
            <person name="Misner I."/>
            <person name="Blouin N."/>
            <person name="Leonard G."/>
            <person name="Richards T.A."/>
            <person name="Lane C.E."/>
        </authorList>
    </citation>
    <scope>NUCLEOTIDE SEQUENCE [LARGE SCALE GENOMIC DNA]</scope>
    <source>
        <strain evidence="1 2">ATCC 48635</strain>
    </source>
</reference>
<dbReference type="AlphaFoldDB" id="A0A1V9ZEW8"/>
<dbReference type="STRING" id="1202772.A0A1V9ZEW8"/>
<dbReference type="InterPro" id="IPR050583">
    <property type="entry name" value="Mycobacterial_A85_antigen"/>
</dbReference>
<name>A0A1V9ZEW8_ACHHY</name>
<dbReference type="SUPFAM" id="SSF53474">
    <property type="entry name" value="alpha/beta-Hydrolases"/>
    <property type="match status" value="1"/>
</dbReference>
<dbReference type="Pfam" id="PF00756">
    <property type="entry name" value="Esterase"/>
    <property type="match status" value="1"/>
</dbReference>
<dbReference type="PANTHER" id="PTHR48098:SF3">
    <property type="entry name" value="IRON(III) ENTEROBACTIN ESTERASE"/>
    <property type="match status" value="1"/>
</dbReference>
<evidence type="ECO:0000313" key="1">
    <source>
        <dbReference type="EMBL" id="OQR96370.1"/>
    </source>
</evidence>
<gene>
    <name evidence="1" type="ORF">ACHHYP_16009</name>
</gene>
<sequence length="522" mass="57698">MYRVLNQIAPPSVARREANYHAFSEVVPLRLCVSNCAYSRVLVADARVFVVFGPTDAPMRGMSTGQVAFFAQDVVNASVVEFDATLFSTPDALGFVPSLLTGWTTSSCFVQAFVNSNPLDPDMMSCAGNMYSKPILLDWSVLATERTVFSLTPSRVINAFPEPPESAFLKNVTFVSPSLSAYHGRDIEMYAAVVLPPNYDKAQAYPTIYYIEGFGGTETYMQRASSFLESDAGARWKAGVCPSTPMIRIVLGSRMTYGHTSFADSATNGPWGTALVSELIPHIEETFLSNGRYLMGHSSGGWSSLWLQIQHPNIFGGTWSTSPDPVDFTSFQLADIYTTSNIYWDPFGRQYPMSRELSFLTVRFANLVERVYGRGNGGQWDAFPAIFSPRLPNGTPAPLYDKTTGIIDCSVAEHWKQYDICLLLKAQPDLLTTTLHGRETMLHHKFIGIIGKIRVFCGHEDTYYLDAACRKLQSIVHAPASAASGNYVEMIAGNHSSIKTDALYTRIMAEIMQHHSRRSTSA</sequence>
<dbReference type="InterPro" id="IPR000801">
    <property type="entry name" value="Esterase-like"/>
</dbReference>
<dbReference type="Gene3D" id="3.40.50.1820">
    <property type="entry name" value="alpha/beta hydrolase"/>
    <property type="match status" value="1"/>
</dbReference>